<organism evidence="1 2">
    <name type="scientific">Thiobacillus denitrificans</name>
    <dbReference type="NCBI Taxonomy" id="36861"/>
    <lineage>
        <taxon>Bacteria</taxon>
        <taxon>Pseudomonadati</taxon>
        <taxon>Pseudomonadota</taxon>
        <taxon>Betaproteobacteria</taxon>
        <taxon>Nitrosomonadales</taxon>
        <taxon>Thiobacillaceae</taxon>
        <taxon>Thiobacillus</taxon>
    </lineage>
</organism>
<comment type="caution">
    <text evidence="1">The sequence shown here is derived from an EMBL/GenBank/DDBJ whole genome shotgun (WGS) entry which is preliminary data.</text>
</comment>
<keyword evidence="2" id="KW-1185">Reference proteome</keyword>
<dbReference type="RefSeq" id="WP_059757226.1">
    <property type="nucleotide sequence ID" value="NZ_LDUG01000036.1"/>
</dbReference>
<dbReference type="EMBL" id="LDUG01000036">
    <property type="protein sequence ID" value="KVW94234.1"/>
    <property type="molecule type" value="Genomic_DNA"/>
</dbReference>
<dbReference type="Proteomes" id="UP000064243">
    <property type="component" value="Unassembled WGS sequence"/>
</dbReference>
<proteinExistence type="predicted"/>
<evidence type="ECO:0000313" key="1">
    <source>
        <dbReference type="EMBL" id="KVW94234.1"/>
    </source>
</evidence>
<evidence type="ECO:0000313" key="2">
    <source>
        <dbReference type="Proteomes" id="UP000064243"/>
    </source>
</evidence>
<dbReference type="AlphaFoldDB" id="A0A119CV03"/>
<sequence>MTTLAQQLEKADRLATVTQGVGFALWQLQELEGVAAQHFVLLVQAKKGMGLAEGNALVEKAQTKTFGATLHQIAKAGLISPEMEKRFTKLLAERNWLVHRSRAESRNVIHNDSAMAALVGRLDAMAVEALALLKYIDAETGSFVRKHGVSMHYVEQVSKQLLEQWYAADAL</sequence>
<accession>A0A119CV03</accession>
<reference evidence="1 2" key="1">
    <citation type="journal article" date="2015" name="Appl. Environ. Microbiol.">
        <title>Aerobic and Anaerobic Thiosulfate Oxidation by a Cold-Adapted, Subglacial Chemoautotroph.</title>
        <authorList>
            <person name="Harrold Z.R."/>
            <person name="Skidmore M.L."/>
            <person name="Hamilton T.L."/>
            <person name="Desch L."/>
            <person name="Amada K."/>
            <person name="van Gelder W."/>
            <person name="Glover K."/>
            <person name="Roden E.E."/>
            <person name="Boyd E.S."/>
        </authorList>
    </citation>
    <scope>NUCLEOTIDE SEQUENCE [LARGE SCALE GENOMIC DNA]</scope>
    <source>
        <strain evidence="1 2">RG</strain>
    </source>
</reference>
<protein>
    <submittedName>
        <fullName evidence="1">Uncharacterized protein</fullName>
    </submittedName>
</protein>
<dbReference type="OrthoDB" id="9157187at2"/>
<gene>
    <name evidence="1" type="ORF">ABW22_12640</name>
</gene>
<name>A0A119CV03_THIDE</name>
<dbReference type="PATRIC" id="fig|36861.3.peg.2312"/>